<feature type="non-terminal residue" evidence="1">
    <location>
        <position position="65"/>
    </location>
</feature>
<name>A0A9K3D882_9EUKA</name>
<proteinExistence type="predicted"/>
<organism evidence="1 2">
    <name type="scientific">Kipferlia bialata</name>
    <dbReference type="NCBI Taxonomy" id="797122"/>
    <lineage>
        <taxon>Eukaryota</taxon>
        <taxon>Metamonada</taxon>
        <taxon>Carpediemonas-like organisms</taxon>
        <taxon>Kipferlia</taxon>
    </lineage>
</organism>
<keyword evidence="2" id="KW-1185">Reference proteome</keyword>
<comment type="caution">
    <text evidence="1">The sequence shown here is derived from an EMBL/GenBank/DDBJ whole genome shotgun (WGS) entry which is preliminary data.</text>
</comment>
<evidence type="ECO:0000313" key="1">
    <source>
        <dbReference type="EMBL" id="GIQ90774.1"/>
    </source>
</evidence>
<accession>A0A9K3D882</accession>
<dbReference type="EMBL" id="BDIP01006644">
    <property type="protein sequence ID" value="GIQ90774.1"/>
    <property type="molecule type" value="Genomic_DNA"/>
</dbReference>
<protein>
    <submittedName>
        <fullName evidence="1">Uncharacterized protein</fullName>
    </submittedName>
</protein>
<sequence>MPSERERDVTLREIASSLNTLMDMMGGVTARLTSVENRLDVIESHHTEPVFQAPYNPLIDSLTSP</sequence>
<dbReference type="AlphaFoldDB" id="A0A9K3D882"/>
<reference evidence="1 2" key="1">
    <citation type="journal article" date="2018" name="PLoS ONE">
        <title>The draft genome of Kipferlia bialata reveals reductive genome evolution in fornicate parasites.</title>
        <authorList>
            <person name="Tanifuji G."/>
            <person name="Takabayashi S."/>
            <person name="Kume K."/>
            <person name="Takagi M."/>
            <person name="Nakayama T."/>
            <person name="Kamikawa R."/>
            <person name="Inagaki Y."/>
            <person name="Hashimoto T."/>
        </authorList>
    </citation>
    <scope>NUCLEOTIDE SEQUENCE [LARGE SCALE GENOMIC DNA]</scope>
    <source>
        <strain evidence="1">NY0173</strain>
    </source>
</reference>
<dbReference type="Proteomes" id="UP000265618">
    <property type="component" value="Unassembled WGS sequence"/>
</dbReference>
<evidence type="ECO:0000313" key="2">
    <source>
        <dbReference type="Proteomes" id="UP000265618"/>
    </source>
</evidence>
<gene>
    <name evidence="1" type="ORF">KIPB_013695</name>
</gene>